<evidence type="ECO:0000259" key="8">
    <source>
        <dbReference type="Pfam" id="PF17917"/>
    </source>
</evidence>
<name>A0A5B6WR01_9ROSI</name>
<dbReference type="Gene3D" id="3.30.70.270">
    <property type="match status" value="1"/>
</dbReference>
<dbReference type="CDD" id="cd01647">
    <property type="entry name" value="RT_LTR"/>
    <property type="match status" value="1"/>
</dbReference>
<sequence>MLDRLHFLDGYSGYHQIPVHLDDKENTNFISPFGTYAFRGMPFGLCNALATFMRCMTTIFVDMLQDGLDIFMDDFSIYGNSFIECLGNLERVLERCEDTNLVLNWEKFHFIMNEGIVIWNQVSKRGCKTTKSTTAEGNPSYLIKNVSRPLSPDWIKPFVIMCDASDYAVGVVQGQDNEKIFHAIHYVSKTLNLAQCNYTTIEKLILVVVFACENFQSYLMENRVYVYTDHLALKYIMNETKARLMRWVLLLQEFKLWILDKKGTKSQVTDHLSRLEMEAKIKVDIKINDKFIDEQLFQADQYQVEDILLGCHMSPCGGHFGGKRMAQKVIQSEFYRSTMIKDTYKFGQQCDRC</sequence>
<keyword evidence="2" id="KW-0548">Nucleotidyltransferase</keyword>
<evidence type="ECO:0000256" key="5">
    <source>
        <dbReference type="ARBA" id="ARBA00022801"/>
    </source>
</evidence>
<feature type="domain" description="Integrase zinc-binding" evidence="9">
    <location>
        <begin position="303"/>
        <end position="353"/>
    </location>
</feature>
<dbReference type="Pfam" id="PF17921">
    <property type="entry name" value="Integrase_H2C2"/>
    <property type="match status" value="1"/>
</dbReference>
<dbReference type="InterPro" id="IPR043502">
    <property type="entry name" value="DNA/RNA_pol_sf"/>
</dbReference>
<dbReference type="GO" id="GO:0003964">
    <property type="term" value="F:RNA-directed DNA polymerase activity"/>
    <property type="evidence" value="ECO:0007669"/>
    <property type="project" value="UniProtKB-KW"/>
</dbReference>
<dbReference type="EMBL" id="SMMG02000002">
    <property type="protein sequence ID" value="KAA3483853.1"/>
    <property type="molecule type" value="Genomic_DNA"/>
</dbReference>
<dbReference type="InterPro" id="IPR000477">
    <property type="entry name" value="RT_dom"/>
</dbReference>
<dbReference type="InterPro" id="IPR043128">
    <property type="entry name" value="Rev_trsase/Diguanyl_cyclase"/>
</dbReference>
<dbReference type="AlphaFoldDB" id="A0A5B6WR01"/>
<evidence type="ECO:0000256" key="4">
    <source>
        <dbReference type="ARBA" id="ARBA00022759"/>
    </source>
</evidence>
<evidence type="ECO:0000313" key="11">
    <source>
        <dbReference type="Proteomes" id="UP000325315"/>
    </source>
</evidence>
<evidence type="ECO:0000256" key="1">
    <source>
        <dbReference type="ARBA" id="ARBA00022679"/>
    </source>
</evidence>
<evidence type="ECO:0000256" key="3">
    <source>
        <dbReference type="ARBA" id="ARBA00022722"/>
    </source>
</evidence>
<evidence type="ECO:0000256" key="6">
    <source>
        <dbReference type="ARBA" id="ARBA00022918"/>
    </source>
</evidence>
<protein>
    <submittedName>
        <fullName evidence="10">Retroelement pol polyprotein-like</fullName>
    </submittedName>
</protein>
<dbReference type="Pfam" id="PF00078">
    <property type="entry name" value="RVT_1"/>
    <property type="match status" value="1"/>
</dbReference>
<dbReference type="InterPro" id="IPR041588">
    <property type="entry name" value="Integrase_H2C2"/>
</dbReference>
<evidence type="ECO:0000256" key="2">
    <source>
        <dbReference type="ARBA" id="ARBA00022695"/>
    </source>
</evidence>
<dbReference type="SUPFAM" id="SSF56672">
    <property type="entry name" value="DNA/RNA polymerases"/>
    <property type="match status" value="1"/>
</dbReference>
<dbReference type="GO" id="GO:0016787">
    <property type="term" value="F:hydrolase activity"/>
    <property type="evidence" value="ECO:0007669"/>
    <property type="project" value="UniProtKB-KW"/>
</dbReference>
<evidence type="ECO:0000259" key="9">
    <source>
        <dbReference type="Pfam" id="PF17921"/>
    </source>
</evidence>
<dbReference type="Gene3D" id="1.10.340.70">
    <property type="match status" value="1"/>
</dbReference>
<evidence type="ECO:0000259" key="7">
    <source>
        <dbReference type="Pfam" id="PF00078"/>
    </source>
</evidence>
<gene>
    <name evidence="10" type="ORF">EPI10_005988</name>
</gene>
<dbReference type="GO" id="GO:0004519">
    <property type="term" value="F:endonuclease activity"/>
    <property type="evidence" value="ECO:0007669"/>
    <property type="project" value="UniProtKB-KW"/>
</dbReference>
<dbReference type="PANTHER" id="PTHR37984:SF5">
    <property type="entry name" value="PROTEIN NYNRIN-LIKE"/>
    <property type="match status" value="1"/>
</dbReference>
<keyword evidence="6" id="KW-0695">RNA-directed DNA polymerase</keyword>
<proteinExistence type="predicted"/>
<keyword evidence="3" id="KW-0540">Nuclease</keyword>
<keyword evidence="4" id="KW-0255">Endonuclease</keyword>
<dbReference type="Pfam" id="PF17917">
    <property type="entry name" value="RT_RNaseH"/>
    <property type="match status" value="1"/>
</dbReference>
<organism evidence="10 11">
    <name type="scientific">Gossypium australe</name>
    <dbReference type="NCBI Taxonomy" id="47621"/>
    <lineage>
        <taxon>Eukaryota</taxon>
        <taxon>Viridiplantae</taxon>
        <taxon>Streptophyta</taxon>
        <taxon>Embryophyta</taxon>
        <taxon>Tracheophyta</taxon>
        <taxon>Spermatophyta</taxon>
        <taxon>Magnoliopsida</taxon>
        <taxon>eudicotyledons</taxon>
        <taxon>Gunneridae</taxon>
        <taxon>Pentapetalae</taxon>
        <taxon>rosids</taxon>
        <taxon>malvids</taxon>
        <taxon>Malvales</taxon>
        <taxon>Malvaceae</taxon>
        <taxon>Malvoideae</taxon>
        <taxon>Gossypium</taxon>
    </lineage>
</organism>
<feature type="domain" description="Reverse transcriptase" evidence="7">
    <location>
        <begin position="7"/>
        <end position="112"/>
    </location>
</feature>
<dbReference type="InterPro" id="IPR041373">
    <property type="entry name" value="RT_RNaseH"/>
</dbReference>
<comment type="caution">
    <text evidence="10">The sequence shown here is derived from an EMBL/GenBank/DDBJ whole genome shotgun (WGS) entry which is preliminary data.</text>
</comment>
<evidence type="ECO:0000313" key="10">
    <source>
        <dbReference type="EMBL" id="KAA3483853.1"/>
    </source>
</evidence>
<dbReference type="Gene3D" id="3.10.10.10">
    <property type="entry name" value="HIV Type 1 Reverse Transcriptase, subunit A, domain 1"/>
    <property type="match status" value="1"/>
</dbReference>
<keyword evidence="11" id="KW-1185">Reference proteome</keyword>
<reference evidence="11" key="1">
    <citation type="journal article" date="2019" name="Plant Biotechnol. J.">
        <title>Genome sequencing of the Australian wild diploid species Gossypium australe highlights disease resistance and delayed gland morphogenesis.</title>
        <authorList>
            <person name="Cai Y."/>
            <person name="Cai X."/>
            <person name="Wang Q."/>
            <person name="Wang P."/>
            <person name="Zhang Y."/>
            <person name="Cai C."/>
            <person name="Xu Y."/>
            <person name="Wang K."/>
            <person name="Zhou Z."/>
            <person name="Wang C."/>
            <person name="Geng S."/>
            <person name="Li B."/>
            <person name="Dong Q."/>
            <person name="Hou Y."/>
            <person name="Wang H."/>
            <person name="Ai P."/>
            <person name="Liu Z."/>
            <person name="Yi F."/>
            <person name="Sun M."/>
            <person name="An G."/>
            <person name="Cheng J."/>
            <person name="Zhang Y."/>
            <person name="Shi Q."/>
            <person name="Xie Y."/>
            <person name="Shi X."/>
            <person name="Chang Y."/>
            <person name="Huang F."/>
            <person name="Chen Y."/>
            <person name="Hong S."/>
            <person name="Mi L."/>
            <person name="Sun Q."/>
            <person name="Zhang L."/>
            <person name="Zhou B."/>
            <person name="Peng R."/>
            <person name="Zhang X."/>
            <person name="Liu F."/>
        </authorList>
    </citation>
    <scope>NUCLEOTIDE SEQUENCE [LARGE SCALE GENOMIC DNA]</scope>
    <source>
        <strain evidence="11">cv. PA1801</strain>
    </source>
</reference>
<dbReference type="Proteomes" id="UP000325315">
    <property type="component" value="Unassembled WGS sequence"/>
</dbReference>
<keyword evidence="1" id="KW-0808">Transferase</keyword>
<dbReference type="PANTHER" id="PTHR37984">
    <property type="entry name" value="PROTEIN CBG26694"/>
    <property type="match status" value="1"/>
</dbReference>
<dbReference type="OrthoDB" id="1001379at2759"/>
<accession>A0A5B6WR01</accession>
<dbReference type="CDD" id="cd09274">
    <property type="entry name" value="RNase_HI_RT_Ty3"/>
    <property type="match status" value="1"/>
</dbReference>
<keyword evidence="5" id="KW-0378">Hydrolase</keyword>
<dbReference type="InterPro" id="IPR050951">
    <property type="entry name" value="Retrovirus_Pol_polyprotein"/>
</dbReference>
<feature type="domain" description="Reverse transcriptase RNase H-like" evidence="8">
    <location>
        <begin position="155"/>
        <end position="254"/>
    </location>
</feature>